<dbReference type="PANTHER" id="PTHR22958">
    <property type="entry name" value="GLYCEROPHOSPHORYL DIESTER PHOSPHODIESTERASE"/>
    <property type="match status" value="1"/>
</dbReference>
<dbReference type="GO" id="GO:0047389">
    <property type="term" value="F:glycerophosphocholine phosphodiesterase activity"/>
    <property type="evidence" value="ECO:0007669"/>
    <property type="project" value="TreeGrafter"/>
</dbReference>
<evidence type="ECO:0000313" key="4">
    <source>
        <dbReference type="Proteomes" id="UP000011761"/>
    </source>
</evidence>
<gene>
    <name evidence="3" type="ORF">BAUCODRAFT_32047</name>
</gene>
<dbReference type="InterPro" id="IPR051578">
    <property type="entry name" value="GDPD"/>
</dbReference>
<dbReference type="InterPro" id="IPR057506">
    <property type="entry name" value="C2_GPCPD1"/>
</dbReference>
<dbReference type="PROSITE" id="PS50007">
    <property type="entry name" value="PIPLC_X_DOMAIN"/>
    <property type="match status" value="1"/>
</dbReference>
<dbReference type="Pfam" id="PF25329">
    <property type="entry name" value="C2_GDE1"/>
    <property type="match status" value="1"/>
</dbReference>
<dbReference type="InterPro" id="IPR017946">
    <property type="entry name" value="PLC-like_Pdiesterase_TIM-brl"/>
</dbReference>
<accession>M2MMZ3</accession>
<name>M2MMZ3_BAUPA</name>
<reference evidence="3 4" key="1">
    <citation type="journal article" date="2012" name="PLoS Pathog.">
        <title>Diverse lifestyles and strategies of plant pathogenesis encoded in the genomes of eighteen Dothideomycetes fungi.</title>
        <authorList>
            <person name="Ohm R.A."/>
            <person name="Feau N."/>
            <person name="Henrissat B."/>
            <person name="Schoch C.L."/>
            <person name="Horwitz B.A."/>
            <person name="Barry K.W."/>
            <person name="Condon B.J."/>
            <person name="Copeland A.C."/>
            <person name="Dhillon B."/>
            <person name="Glaser F."/>
            <person name="Hesse C.N."/>
            <person name="Kosti I."/>
            <person name="LaButti K."/>
            <person name="Lindquist E.A."/>
            <person name="Lucas S."/>
            <person name="Salamov A.A."/>
            <person name="Bradshaw R.E."/>
            <person name="Ciuffetti L."/>
            <person name="Hamelin R.C."/>
            <person name="Kema G.H.J."/>
            <person name="Lawrence C."/>
            <person name="Scott J.A."/>
            <person name="Spatafora J.W."/>
            <person name="Turgeon B.G."/>
            <person name="de Wit P.J.G.M."/>
            <person name="Zhong S."/>
            <person name="Goodwin S.B."/>
            <person name="Grigoriev I.V."/>
        </authorList>
    </citation>
    <scope>NUCLEOTIDE SEQUENCE [LARGE SCALE GENOMIC DNA]</scope>
    <source>
        <strain evidence="3 4">UAMH 10762</strain>
    </source>
</reference>
<dbReference type="KEGG" id="bcom:BAUCODRAFT_32047"/>
<feature type="domain" description="GP-PDE" evidence="2">
    <location>
        <begin position="240"/>
        <end position="535"/>
    </location>
</feature>
<dbReference type="AlphaFoldDB" id="M2MMZ3"/>
<dbReference type="RefSeq" id="XP_007674389.1">
    <property type="nucleotide sequence ID" value="XM_007676199.1"/>
</dbReference>
<evidence type="ECO:0000256" key="1">
    <source>
        <dbReference type="ARBA" id="ARBA00022801"/>
    </source>
</evidence>
<keyword evidence="4" id="KW-1185">Reference proteome</keyword>
<dbReference type="GeneID" id="19111669"/>
<organism evidence="3 4">
    <name type="scientific">Baudoinia panamericana (strain UAMH 10762)</name>
    <name type="common">Angels' share fungus</name>
    <name type="synonym">Baudoinia compniacensis (strain UAMH 10762)</name>
    <dbReference type="NCBI Taxonomy" id="717646"/>
    <lineage>
        <taxon>Eukaryota</taxon>
        <taxon>Fungi</taxon>
        <taxon>Dikarya</taxon>
        <taxon>Ascomycota</taxon>
        <taxon>Pezizomycotina</taxon>
        <taxon>Dothideomycetes</taxon>
        <taxon>Dothideomycetidae</taxon>
        <taxon>Mycosphaerellales</taxon>
        <taxon>Teratosphaeriaceae</taxon>
        <taxon>Baudoinia</taxon>
    </lineage>
</organism>
<dbReference type="Proteomes" id="UP000011761">
    <property type="component" value="Unassembled WGS sequence"/>
</dbReference>
<dbReference type="OrthoDB" id="197419at2759"/>
<evidence type="ECO:0000313" key="3">
    <source>
        <dbReference type="EMBL" id="EMC98041.1"/>
    </source>
</evidence>
<dbReference type="eggNOG" id="KOG2421">
    <property type="taxonomic scope" value="Eukaryota"/>
</dbReference>
<dbReference type="EMBL" id="KB445553">
    <property type="protein sequence ID" value="EMC98041.1"/>
    <property type="molecule type" value="Genomic_DNA"/>
</dbReference>
<dbReference type="Pfam" id="PF03009">
    <property type="entry name" value="GDPD"/>
    <property type="match status" value="1"/>
</dbReference>
<dbReference type="GO" id="GO:0046475">
    <property type="term" value="P:glycerophospholipid catabolic process"/>
    <property type="evidence" value="ECO:0007669"/>
    <property type="project" value="TreeGrafter"/>
</dbReference>
<dbReference type="InterPro" id="IPR036770">
    <property type="entry name" value="Ankyrin_rpt-contain_sf"/>
</dbReference>
<dbReference type="InterPro" id="IPR030395">
    <property type="entry name" value="GP_PDE_dom"/>
</dbReference>
<dbReference type="STRING" id="717646.M2MMZ3"/>
<dbReference type="Gene3D" id="3.20.20.190">
    <property type="entry name" value="Phosphatidylinositol (PI) phosphodiesterase"/>
    <property type="match status" value="1"/>
</dbReference>
<sequence>MAAQSGLHAAAKDGRQDRITAALSNGEDPSSLDHAAWTAAEYAAYYGHVGRLDELQPPNLQDNAAELAFCEGDDVNWLSGYENKSPIDSNVIIVNFGPLDSVNDERVVEVSSLDDPLTLEVDIKGGSGDKYTLHLPATRATIYQPCIFRTSDVSEAKLLFRLHRQGGSADNIISSGIALVESLNQPDLEDVRRYHRVPLQATHGDLSFAGHVNFYLQVIKPYAGATEAPTNKPAGMDFRNRIGGHRGLGQNKQGWKFLQMGENTIESFKMAHQLGAGFVEFDVQVTKDLIPVIYHDFLLSETGTDAPIHTVSYEQFMAASKLQFSPARRDRRVADDSTLAQPQMADFSARMGHTLEYKAKGFKPNTRGVFIQDSFTTFKETLSQVPSDVPFDIEMKYPMPFECRDHNMSTTWLELNVFIDTVLSTIFAHAGKRRIMFSSFSPELCIALSHKQNHYPVFFLSDVKAAPGVDDPRASSLRDAVHFARRWALPGIVVESSPLIDCPRLVKYVHGFGLQCATYGGRNNEPQCTQVRDRT</sequence>
<dbReference type="PROSITE" id="PS51704">
    <property type="entry name" value="GP_PDE"/>
    <property type="match status" value="1"/>
</dbReference>
<dbReference type="SUPFAM" id="SSF51695">
    <property type="entry name" value="PLC-like phosphodiesterases"/>
    <property type="match status" value="1"/>
</dbReference>
<evidence type="ECO:0000259" key="2">
    <source>
        <dbReference type="PROSITE" id="PS51704"/>
    </source>
</evidence>
<protein>
    <recommendedName>
        <fullName evidence="2">GP-PDE domain-containing protein</fullName>
    </recommendedName>
</protein>
<dbReference type="HOGENOM" id="CLU_005444_2_0_1"/>
<keyword evidence="1" id="KW-0378">Hydrolase</keyword>
<dbReference type="SUPFAM" id="SSF48403">
    <property type="entry name" value="Ankyrin repeat"/>
    <property type="match status" value="1"/>
</dbReference>
<proteinExistence type="predicted"/>
<dbReference type="PANTHER" id="PTHR22958:SF1">
    <property type="entry name" value="GLYCEROPHOSPHOCHOLINE PHOSPHODIESTERASE GPCPD1"/>
    <property type="match status" value="1"/>
</dbReference>